<keyword evidence="8" id="KW-0406">Ion transport</keyword>
<evidence type="ECO:0000256" key="11">
    <source>
        <dbReference type="RuleBase" id="RU362091"/>
    </source>
</evidence>
<dbReference type="PROSITE" id="PS50283">
    <property type="entry name" value="NA_SOLUT_SYMP_3"/>
    <property type="match status" value="1"/>
</dbReference>
<evidence type="ECO:0000313" key="14">
    <source>
        <dbReference type="Proteomes" id="UP001497497"/>
    </source>
</evidence>
<evidence type="ECO:0000256" key="12">
    <source>
        <dbReference type="SAM" id="Phobius"/>
    </source>
</evidence>
<dbReference type="Proteomes" id="UP001497497">
    <property type="component" value="Unassembled WGS sequence"/>
</dbReference>
<dbReference type="CDD" id="cd11492">
    <property type="entry name" value="SLC5sbd_NIS-SMVT"/>
    <property type="match status" value="1"/>
</dbReference>
<feature type="transmembrane region" description="Helical" evidence="12">
    <location>
        <begin position="238"/>
        <end position="260"/>
    </location>
</feature>
<dbReference type="Gene3D" id="1.20.1730.10">
    <property type="entry name" value="Sodium/glucose cotransporter"/>
    <property type="match status" value="1"/>
</dbReference>
<dbReference type="InterPro" id="IPR038377">
    <property type="entry name" value="Na/Glc_symporter_sf"/>
</dbReference>
<keyword evidence="4" id="KW-1003">Cell membrane</keyword>
<dbReference type="NCBIfam" id="TIGR00813">
    <property type="entry name" value="sss"/>
    <property type="match status" value="1"/>
</dbReference>
<feature type="transmembrane region" description="Helical" evidence="12">
    <location>
        <begin position="414"/>
        <end position="434"/>
    </location>
</feature>
<comment type="subcellular location">
    <subcellularLocation>
        <location evidence="1">Cell membrane</location>
        <topology evidence="1">Multi-pass membrane protein</topology>
    </subcellularLocation>
</comment>
<feature type="transmembrane region" description="Helical" evidence="12">
    <location>
        <begin position="165"/>
        <end position="187"/>
    </location>
</feature>
<organism evidence="13 14">
    <name type="scientific">Lymnaea stagnalis</name>
    <name type="common">Great pond snail</name>
    <name type="synonym">Helix stagnalis</name>
    <dbReference type="NCBI Taxonomy" id="6523"/>
    <lineage>
        <taxon>Eukaryota</taxon>
        <taxon>Metazoa</taxon>
        <taxon>Spiralia</taxon>
        <taxon>Lophotrochozoa</taxon>
        <taxon>Mollusca</taxon>
        <taxon>Gastropoda</taxon>
        <taxon>Heterobranchia</taxon>
        <taxon>Euthyneura</taxon>
        <taxon>Panpulmonata</taxon>
        <taxon>Hygrophila</taxon>
        <taxon>Lymnaeoidea</taxon>
        <taxon>Lymnaeidae</taxon>
        <taxon>Lymnaea</taxon>
    </lineage>
</organism>
<evidence type="ECO:0000256" key="3">
    <source>
        <dbReference type="ARBA" id="ARBA00022448"/>
    </source>
</evidence>
<evidence type="ECO:0000313" key="13">
    <source>
        <dbReference type="EMBL" id="CAL1543859.1"/>
    </source>
</evidence>
<evidence type="ECO:0000256" key="7">
    <source>
        <dbReference type="ARBA" id="ARBA00023053"/>
    </source>
</evidence>
<evidence type="ECO:0000256" key="5">
    <source>
        <dbReference type="ARBA" id="ARBA00022692"/>
    </source>
</evidence>
<name>A0AAV2IAT0_LYMST</name>
<keyword evidence="9 12" id="KW-0472">Membrane</keyword>
<comment type="similarity">
    <text evidence="2 11">Belongs to the sodium:solute symporter (SSF) (TC 2.A.21) family.</text>
</comment>
<feature type="transmembrane region" description="Helical" evidence="12">
    <location>
        <begin position="130"/>
        <end position="153"/>
    </location>
</feature>
<keyword evidence="14" id="KW-1185">Reference proteome</keyword>
<feature type="transmembrane region" description="Helical" evidence="12">
    <location>
        <begin position="53"/>
        <end position="74"/>
    </location>
</feature>
<keyword evidence="3" id="KW-0813">Transport</keyword>
<evidence type="ECO:0000256" key="1">
    <source>
        <dbReference type="ARBA" id="ARBA00004651"/>
    </source>
</evidence>
<proteinExistence type="inferred from homology"/>
<reference evidence="13 14" key="1">
    <citation type="submission" date="2024-04" db="EMBL/GenBank/DDBJ databases">
        <authorList>
            <consortium name="Genoscope - CEA"/>
            <person name="William W."/>
        </authorList>
    </citation>
    <scope>NUCLEOTIDE SEQUENCE [LARGE SCALE GENOMIC DNA]</scope>
</reference>
<evidence type="ECO:0000256" key="9">
    <source>
        <dbReference type="ARBA" id="ARBA00023136"/>
    </source>
</evidence>
<evidence type="ECO:0000256" key="4">
    <source>
        <dbReference type="ARBA" id="ARBA00022475"/>
    </source>
</evidence>
<feature type="transmembrane region" description="Helical" evidence="12">
    <location>
        <begin position="386"/>
        <end position="408"/>
    </location>
</feature>
<evidence type="ECO:0008006" key="15">
    <source>
        <dbReference type="Google" id="ProtNLM"/>
    </source>
</evidence>
<keyword evidence="10" id="KW-0739">Sodium transport</keyword>
<feature type="transmembrane region" description="Helical" evidence="12">
    <location>
        <begin position="14"/>
        <end position="33"/>
    </location>
</feature>
<protein>
    <recommendedName>
        <fullName evidence="15">Sodium-coupled monocarboxylate transporter 1</fullName>
    </recommendedName>
</protein>
<feature type="transmembrane region" description="Helical" evidence="12">
    <location>
        <begin position="340"/>
        <end position="365"/>
    </location>
</feature>
<feature type="transmembrane region" description="Helical" evidence="12">
    <location>
        <begin position="194"/>
        <end position="210"/>
    </location>
</feature>
<dbReference type="GO" id="GO:0005886">
    <property type="term" value="C:plasma membrane"/>
    <property type="evidence" value="ECO:0007669"/>
    <property type="project" value="UniProtKB-SubCell"/>
</dbReference>
<dbReference type="PANTHER" id="PTHR42985">
    <property type="entry name" value="SODIUM-COUPLED MONOCARBOXYLATE TRANSPORTER"/>
    <property type="match status" value="1"/>
</dbReference>
<gene>
    <name evidence="13" type="ORF">GSLYS_00017372001</name>
</gene>
<dbReference type="InterPro" id="IPR001734">
    <property type="entry name" value="Na/solute_symporter"/>
</dbReference>
<keyword evidence="5 12" id="KW-0812">Transmembrane</keyword>
<comment type="caution">
    <text evidence="13">The sequence shown here is derived from an EMBL/GenBank/DDBJ whole genome shotgun (WGS) entry which is preliminary data.</text>
</comment>
<dbReference type="GO" id="GO:0006814">
    <property type="term" value="P:sodium ion transport"/>
    <property type="evidence" value="ECO:0007669"/>
    <property type="project" value="UniProtKB-KW"/>
</dbReference>
<evidence type="ECO:0000256" key="10">
    <source>
        <dbReference type="ARBA" id="ARBA00023201"/>
    </source>
</evidence>
<feature type="transmembrane region" description="Helical" evidence="12">
    <location>
        <begin position="528"/>
        <end position="551"/>
    </location>
</feature>
<keyword evidence="7" id="KW-0915">Sodium</keyword>
<accession>A0AAV2IAT0</accession>
<keyword evidence="6 12" id="KW-1133">Transmembrane helix</keyword>
<feature type="transmembrane region" description="Helical" evidence="12">
    <location>
        <begin position="86"/>
        <end position="109"/>
    </location>
</feature>
<dbReference type="EMBL" id="CAXITT010000580">
    <property type="protein sequence ID" value="CAL1543859.1"/>
    <property type="molecule type" value="Genomic_DNA"/>
</dbReference>
<dbReference type="PANTHER" id="PTHR42985:SF2">
    <property type="entry name" value="SODIUM-DEPENDENT MULTIVITAMIN TRANSPORTER"/>
    <property type="match status" value="1"/>
</dbReference>
<dbReference type="Pfam" id="PF00474">
    <property type="entry name" value="SSF"/>
    <property type="match status" value="1"/>
</dbReference>
<feature type="transmembrane region" description="Helical" evidence="12">
    <location>
        <begin position="446"/>
        <end position="464"/>
    </location>
</feature>
<evidence type="ECO:0000256" key="8">
    <source>
        <dbReference type="ARBA" id="ARBA00023065"/>
    </source>
</evidence>
<evidence type="ECO:0000256" key="2">
    <source>
        <dbReference type="ARBA" id="ARBA00006434"/>
    </source>
</evidence>
<evidence type="ECO:0000256" key="6">
    <source>
        <dbReference type="ARBA" id="ARBA00022989"/>
    </source>
</evidence>
<dbReference type="AlphaFoldDB" id="A0AAV2IAT0"/>
<dbReference type="InterPro" id="IPR051163">
    <property type="entry name" value="Sodium:Solute_Symporter_SSF"/>
</dbReference>
<sequence length="629" mass="68734">MASSSAVTFQWEDYVVFCVMLAVSSVIGLYFGIKSKRAHTASAEEMLTGNRQLPILPVAMSLGASFTSATTILGIPVEVYSRGGEQWIWCLGLIPCFVIVAFFIVPIFYNLHLTNAYEYLELRFSRIVRYIGSLLFSFIILIYMAAVLYAPAVALSQVTGLSREISILAMGLVCTFYTAIGGIRAVVWTDAFQLIVVWAGLMAVMFKGAHDAGGWTRVWEISREGSRLPKFDMNPDPFIRHTFWTLVIGGGTNMMTVYGANQANLQRYASVRSLRGAKLALLLNLPMWIFYLTILCLMGLVMYAYYLTCDPIKSMNLKRDQLVPRFVLETMGDYPGLPGLFVAAIFSASISTVSSGVNSLAAVALEDLFKPCYNRVHHRKPDKTATTVATIVLTVLFGGLTIVLTYGADLLGKTALTISFGVFGMVGGPLLGLIMNGIFVPFMNSWGAGAGLISSLVICLYVGIDPVIYPPPNIDLPLRTDGCPLANSTWSSNSSLWNISTAAAPVLNVSPVTGHHLSSSSDHLYLSYIHYSTLALLVSGVVGALVSALTCCNRGKVVDERTYYSYCFTKKSSSSYQVNYADDPIGHKRNSNLAKKEILDDQDLYMTNGVKNGISNYTFSNGVFQSQEL</sequence>
<feature type="transmembrane region" description="Helical" evidence="12">
    <location>
        <begin position="281"/>
        <end position="306"/>
    </location>
</feature>
<dbReference type="GO" id="GO:0015293">
    <property type="term" value="F:symporter activity"/>
    <property type="evidence" value="ECO:0007669"/>
    <property type="project" value="TreeGrafter"/>
</dbReference>